<evidence type="ECO:0000256" key="3">
    <source>
        <dbReference type="ARBA" id="ARBA00022737"/>
    </source>
</evidence>
<dbReference type="SUPFAM" id="SSF52058">
    <property type="entry name" value="L domain-like"/>
    <property type="match status" value="1"/>
</dbReference>
<dbReference type="AlphaFoldDB" id="A0AAD5DSX0"/>
<dbReference type="SMART" id="SM00369">
    <property type="entry name" value="LRR_TYP"/>
    <property type="match status" value="4"/>
</dbReference>
<comment type="subcellular location">
    <subcellularLocation>
        <location evidence="1">Cytoplasm</location>
        <location evidence="1">Cytoskeleton</location>
        <location evidence="1">Cilium axoneme</location>
    </subcellularLocation>
</comment>
<name>A0AAD5DSX0_9CHLO</name>
<dbReference type="InterPro" id="IPR055414">
    <property type="entry name" value="LRR_R13L4/SHOC2-like"/>
</dbReference>
<dbReference type="Proteomes" id="UP001205105">
    <property type="component" value="Unassembled WGS sequence"/>
</dbReference>
<dbReference type="PANTHER" id="PTHR48051">
    <property type="match status" value="1"/>
</dbReference>
<keyword evidence="2" id="KW-0433">Leucine-rich repeat</keyword>
<dbReference type="InterPro" id="IPR001611">
    <property type="entry name" value="Leu-rich_rpt"/>
</dbReference>
<dbReference type="PANTHER" id="PTHR48051:SF1">
    <property type="entry name" value="RAS SUPPRESSOR PROTEIN 1"/>
    <property type="match status" value="1"/>
</dbReference>
<dbReference type="GO" id="GO:0005930">
    <property type="term" value="C:axoneme"/>
    <property type="evidence" value="ECO:0007669"/>
    <property type="project" value="UniProtKB-SubCell"/>
</dbReference>
<evidence type="ECO:0000256" key="2">
    <source>
        <dbReference type="ARBA" id="ARBA00022614"/>
    </source>
</evidence>
<accession>A0AAD5DSX0</accession>
<feature type="domain" description="Disease resistance R13L4/SHOC-2-like LRR" evidence="4">
    <location>
        <begin position="83"/>
        <end position="173"/>
    </location>
</feature>
<gene>
    <name evidence="5" type="ORF">COHA_004835</name>
</gene>
<proteinExistence type="predicted"/>
<dbReference type="Pfam" id="PF23598">
    <property type="entry name" value="LRR_14"/>
    <property type="match status" value="1"/>
</dbReference>
<evidence type="ECO:0000256" key="1">
    <source>
        <dbReference type="ARBA" id="ARBA00004430"/>
    </source>
</evidence>
<dbReference type="SMART" id="SM00364">
    <property type="entry name" value="LRR_BAC"/>
    <property type="match status" value="6"/>
</dbReference>
<dbReference type="InterPro" id="IPR050216">
    <property type="entry name" value="LRR_domain-containing"/>
</dbReference>
<dbReference type="InterPro" id="IPR003591">
    <property type="entry name" value="Leu-rich_rpt_typical-subtyp"/>
</dbReference>
<organism evidence="5 6">
    <name type="scientific">Chlorella ohadii</name>
    <dbReference type="NCBI Taxonomy" id="2649997"/>
    <lineage>
        <taxon>Eukaryota</taxon>
        <taxon>Viridiplantae</taxon>
        <taxon>Chlorophyta</taxon>
        <taxon>core chlorophytes</taxon>
        <taxon>Trebouxiophyceae</taxon>
        <taxon>Chlorellales</taxon>
        <taxon>Chlorellaceae</taxon>
        <taxon>Chlorella clade</taxon>
        <taxon>Chlorella</taxon>
    </lineage>
</organism>
<protein>
    <recommendedName>
        <fullName evidence="4">Disease resistance R13L4/SHOC-2-like LRR domain-containing protein</fullName>
    </recommendedName>
</protein>
<dbReference type="InterPro" id="IPR032675">
    <property type="entry name" value="LRR_dom_sf"/>
</dbReference>
<keyword evidence="3" id="KW-0677">Repeat</keyword>
<keyword evidence="6" id="KW-1185">Reference proteome</keyword>
<dbReference type="EMBL" id="JADXDR010000063">
    <property type="protein sequence ID" value="KAI7841440.1"/>
    <property type="molecule type" value="Genomic_DNA"/>
</dbReference>
<sequence>MGNCCSTAVPVDDKDNVRRKKSQRLANWSKTGVIALRRASLAELPAEVAQVPSPRVLDASLNQIERLPQSLPVSLQRLVLSSNRLSSLAGLEQLRNLKVLVLDGNRISHLPEWLGEMTKLETLSLGDNAVCELPASLGNLTRLRQLLVCHNKLRRLPEELGNCSALEELDVHHNALEELPASLGRLQRLKLLQLDSNQISELPPAVLRDCSALSTISLHDNPISAATLQSTDGYAAFEARRQLKVTKGLAGGVLLGPKNLEEPIERQVERGPPTP</sequence>
<evidence type="ECO:0000313" key="5">
    <source>
        <dbReference type="EMBL" id="KAI7841440.1"/>
    </source>
</evidence>
<comment type="caution">
    <text evidence="5">The sequence shown here is derived from an EMBL/GenBank/DDBJ whole genome shotgun (WGS) entry which is preliminary data.</text>
</comment>
<dbReference type="Gene3D" id="3.80.10.10">
    <property type="entry name" value="Ribonuclease Inhibitor"/>
    <property type="match status" value="2"/>
</dbReference>
<dbReference type="PROSITE" id="PS51450">
    <property type="entry name" value="LRR"/>
    <property type="match status" value="2"/>
</dbReference>
<reference evidence="5" key="1">
    <citation type="submission" date="2020-11" db="EMBL/GenBank/DDBJ databases">
        <title>Chlorella ohadii genome sequencing and assembly.</title>
        <authorList>
            <person name="Murik O."/>
            <person name="Treves H."/>
            <person name="Kedem I."/>
            <person name="Shotland Y."/>
            <person name="Kaplan A."/>
        </authorList>
    </citation>
    <scope>NUCLEOTIDE SEQUENCE</scope>
    <source>
        <strain evidence="5">1</strain>
    </source>
</reference>
<evidence type="ECO:0000259" key="4">
    <source>
        <dbReference type="Pfam" id="PF23598"/>
    </source>
</evidence>
<evidence type="ECO:0000313" key="6">
    <source>
        <dbReference type="Proteomes" id="UP001205105"/>
    </source>
</evidence>